<organism evidence="2 3">
    <name type="scientific">Stutzerimonas zhaodongensis</name>
    <dbReference type="NCBI Taxonomy" id="1176257"/>
    <lineage>
        <taxon>Bacteria</taxon>
        <taxon>Pseudomonadati</taxon>
        <taxon>Pseudomonadota</taxon>
        <taxon>Gammaproteobacteria</taxon>
        <taxon>Pseudomonadales</taxon>
        <taxon>Pseudomonadaceae</taxon>
        <taxon>Stutzerimonas</taxon>
    </lineage>
</organism>
<reference evidence="2 3" key="1">
    <citation type="submission" date="2018-06" db="EMBL/GenBank/DDBJ databases">
        <title>Whole genome sequencing of four bacterial strains from South Shetland trench revealing bio-synthetic gene clusters.</title>
        <authorList>
            <person name="Abdel-Mageed W.M."/>
            <person name="Lehri B."/>
            <person name="Jarmusch S.A."/>
            <person name="Miranda K."/>
            <person name="Goodfellow M."/>
            <person name="Jaspars M."/>
            <person name="Karlyshev A.V."/>
        </authorList>
    </citation>
    <scope>NUCLEOTIDE SEQUENCE [LARGE SCALE GENOMIC DNA]</scope>
    <source>
        <strain evidence="2 3">SST2</strain>
    </source>
</reference>
<dbReference type="Proteomes" id="UP000252554">
    <property type="component" value="Unassembled WGS sequence"/>
</dbReference>
<evidence type="ECO:0000313" key="4">
    <source>
        <dbReference type="Proteomes" id="UP000683436"/>
    </source>
</evidence>
<dbReference type="EMBL" id="QNTV01000003">
    <property type="protein sequence ID" value="RBA60480.1"/>
    <property type="molecule type" value="Genomic_DNA"/>
</dbReference>
<gene>
    <name evidence="2" type="ORF">DQ403_07195</name>
    <name evidence="1" type="ORF">KQ248_03795</name>
</gene>
<accession>A0A365PXH2</accession>
<protein>
    <submittedName>
        <fullName evidence="2">Uncharacterized protein</fullName>
    </submittedName>
</protein>
<evidence type="ECO:0000313" key="2">
    <source>
        <dbReference type="EMBL" id="RBA60480.1"/>
    </source>
</evidence>
<evidence type="ECO:0000313" key="3">
    <source>
        <dbReference type="Proteomes" id="UP000252554"/>
    </source>
</evidence>
<dbReference type="RefSeq" id="WP_128119784.1">
    <property type="nucleotide sequence ID" value="NZ_CP076683.1"/>
</dbReference>
<evidence type="ECO:0000313" key="1">
    <source>
        <dbReference type="EMBL" id="QWV17831.1"/>
    </source>
</evidence>
<dbReference type="Proteomes" id="UP000683436">
    <property type="component" value="Chromosome"/>
</dbReference>
<keyword evidence="4" id="KW-1185">Reference proteome</keyword>
<sequence>MDVFSSLVEEQKSKSEVVQLFGVILYTDKHPNIKKVLRDDDYWLALHELTGENFAVFSVRPEKGRYELPKFPPGVIGMMIQIWKEPRDNQKLLNLFEIESTEKLPLLLLFTEINGEYLSVQFNINDTSETEAYNTTKEHLEFACSVISGIKKENYGNPEGVFAALSLQNDQRQAWKIVKNGINIYAYIKGLLP</sequence>
<name>A0A365PXH2_9GAMM</name>
<proteinExistence type="predicted"/>
<dbReference type="AlphaFoldDB" id="A0A365PXH2"/>
<dbReference type="EMBL" id="CP076683">
    <property type="protein sequence ID" value="QWV17831.1"/>
    <property type="molecule type" value="Genomic_DNA"/>
</dbReference>
<reference evidence="1 4" key="2">
    <citation type="submission" date="2021-06" db="EMBL/GenBank/DDBJ databases">
        <title>Microbial metabolic specificity influences pelagic lipid remineralization.</title>
        <authorList>
            <person name="Behrendt L."/>
            <person name="Hunter J.E."/>
            <person name="Alcolombri U."/>
            <person name="Smriga S."/>
            <person name="Mincer T."/>
            <person name="Lowenstein D.P."/>
            <person name="Peaudecerf F.J."/>
            <person name="Fernandez V.I."/>
            <person name="Fredricks H."/>
            <person name="Almblad H."/>
            <person name="Harrison J.J."/>
            <person name="Stocker R."/>
            <person name="Van Mooy B.A.S."/>
        </authorList>
    </citation>
    <scope>NUCLEOTIDE SEQUENCE [LARGE SCALE GENOMIC DNA]</scope>
    <source>
        <strain evidence="1 4">A252</strain>
    </source>
</reference>